<feature type="domain" description="EngC GTPase" evidence="5">
    <location>
        <begin position="114"/>
        <end position="260"/>
    </location>
</feature>
<reference evidence="7 8" key="1">
    <citation type="submission" date="2020-08" db="EMBL/GenBank/DDBJ databases">
        <title>Genomic Encyclopedia of Type Strains, Phase III (KMG-III): the genomes of soil and plant-associated and newly described type strains.</title>
        <authorList>
            <person name="Whitman W."/>
        </authorList>
    </citation>
    <scope>NUCLEOTIDE SEQUENCE [LARGE SCALE GENOMIC DNA]</scope>
    <source>
        <strain evidence="7 8">CECT 8654</strain>
    </source>
</reference>
<accession>A0A7W4W6S8</accession>
<dbReference type="GO" id="GO:0005525">
    <property type="term" value="F:GTP binding"/>
    <property type="evidence" value="ECO:0007669"/>
    <property type="project" value="UniProtKB-UniRule"/>
</dbReference>
<dbReference type="GO" id="GO:0042274">
    <property type="term" value="P:ribosomal small subunit biogenesis"/>
    <property type="evidence" value="ECO:0007669"/>
    <property type="project" value="UniProtKB-UniRule"/>
</dbReference>
<dbReference type="Gene3D" id="2.40.50.140">
    <property type="entry name" value="Nucleic acid-binding proteins"/>
    <property type="match status" value="1"/>
</dbReference>
<feature type="binding site" evidence="3">
    <location>
        <begin position="153"/>
        <end position="156"/>
    </location>
    <ligand>
        <name>GTP</name>
        <dbReference type="ChEBI" id="CHEBI:37565"/>
    </ligand>
</feature>
<protein>
    <recommendedName>
        <fullName evidence="3">Small ribosomal subunit biogenesis GTPase RsgA</fullName>
        <ecNumber evidence="3">3.6.1.-</ecNumber>
    </recommendedName>
</protein>
<feature type="binding site" evidence="3">
    <location>
        <begin position="204"/>
        <end position="212"/>
    </location>
    <ligand>
        <name>GTP</name>
        <dbReference type="ChEBI" id="CHEBI:37565"/>
    </ligand>
</feature>
<dbReference type="SUPFAM" id="SSF50249">
    <property type="entry name" value="Nucleic acid-binding proteins"/>
    <property type="match status" value="1"/>
</dbReference>
<comment type="subunit">
    <text evidence="3">Monomer. Associates with 30S ribosomal subunit, binds 16S rRNA.</text>
</comment>
<gene>
    <name evidence="3" type="primary">rsgA</name>
    <name evidence="7" type="ORF">FHR99_002810</name>
</gene>
<evidence type="ECO:0000256" key="1">
    <source>
        <dbReference type="ARBA" id="ARBA00022741"/>
    </source>
</evidence>
<evidence type="ECO:0000313" key="7">
    <source>
        <dbReference type="EMBL" id="MBB3048536.1"/>
    </source>
</evidence>
<dbReference type="InterPro" id="IPR012340">
    <property type="entry name" value="NA-bd_OB-fold"/>
</dbReference>
<keyword evidence="8" id="KW-1185">Reference proteome</keyword>
<name>A0A7W4W6S8_9GAMM</name>
<keyword evidence="3" id="KW-0862">Zinc</keyword>
<evidence type="ECO:0000259" key="6">
    <source>
        <dbReference type="PROSITE" id="PS51721"/>
    </source>
</evidence>
<dbReference type="CDD" id="cd01854">
    <property type="entry name" value="YjeQ_EngC"/>
    <property type="match status" value="1"/>
</dbReference>
<dbReference type="InterPro" id="IPR027417">
    <property type="entry name" value="P-loop_NTPase"/>
</dbReference>
<keyword evidence="3" id="KW-0699">rRNA-binding</keyword>
<sequence length="327" mass="35933">MAKRKINKQQQRRIQAKHRQRSQRARDADVIDSDSLGPEQVGQVIESFGRQVNVESEDGTLTRCHLRANLENPVAGDRVIWQAGDEVGVIVAIEERRSLLSRPDFNGQPKSIAANIDQMLIVVAAQPPAYANLIDRYLVAAEAHGLKAVIVQNKSDIPLDEATEAMLKNYDATGYSLLRASSKSGDGLDELKASLSGAISIFVGQSGVGKSSLVNALLPEANTAVGELSHAADKGRHTTTTARLFHFPDGGDLIDSPGIREFGVQNLDRAAVERGFREFQPYIDQCRFRDCRHESEPDCGLRAAYERGEISETRLQSYRQIIAEIEG</sequence>
<feature type="binding site" evidence="3">
    <location>
        <position position="293"/>
    </location>
    <ligand>
        <name>Zn(2+)</name>
        <dbReference type="ChEBI" id="CHEBI:29105"/>
    </ligand>
</feature>
<dbReference type="PROSITE" id="PS50936">
    <property type="entry name" value="ENGC_GTPASE"/>
    <property type="match status" value="1"/>
</dbReference>
<proteinExistence type="inferred from homology"/>
<keyword evidence="2 3" id="KW-0342">GTP-binding</keyword>
<dbReference type="GO" id="GO:0046872">
    <property type="term" value="F:metal ion binding"/>
    <property type="evidence" value="ECO:0007669"/>
    <property type="project" value="UniProtKB-KW"/>
</dbReference>
<evidence type="ECO:0000313" key="8">
    <source>
        <dbReference type="Proteomes" id="UP000537130"/>
    </source>
</evidence>
<dbReference type="GO" id="GO:0005737">
    <property type="term" value="C:cytoplasm"/>
    <property type="evidence" value="ECO:0007669"/>
    <property type="project" value="UniProtKB-SubCell"/>
</dbReference>
<dbReference type="EC" id="3.6.1.-" evidence="3"/>
<dbReference type="EMBL" id="JACHWY010000003">
    <property type="protein sequence ID" value="MBB3048536.1"/>
    <property type="molecule type" value="Genomic_DNA"/>
</dbReference>
<dbReference type="SUPFAM" id="SSF52540">
    <property type="entry name" value="P-loop containing nucleoside triphosphate hydrolases"/>
    <property type="match status" value="1"/>
</dbReference>
<comment type="cofactor">
    <cofactor evidence="3">
        <name>Zn(2+)</name>
        <dbReference type="ChEBI" id="CHEBI:29105"/>
    </cofactor>
    <text evidence="3">Binds 1 zinc ion per subunit.</text>
</comment>
<dbReference type="GO" id="GO:0019843">
    <property type="term" value="F:rRNA binding"/>
    <property type="evidence" value="ECO:0007669"/>
    <property type="project" value="UniProtKB-KW"/>
</dbReference>
<evidence type="ECO:0000256" key="3">
    <source>
        <dbReference type="HAMAP-Rule" id="MF_01820"/>
    </source>
</evidence>
<feature type="binding site" evidence="3">
    <location>
        <position position="286"/>
    </location>
    <ligand>
        <name>Zn(2+)</name>
        <dbReference type="ChEBI" id="CHEBI:29105"/>
    </ligand>
</feature>
<dbReference type="PROSITE" id="PS51721">
    <property type="entry name" value="G_CP"/>
    <property type="match status" value="1"/>
</dbReference>
<keyword evidence="3" id="KW-0694">RNA-binding</keyword>
<dbReference type="NCBIfam" id="NF008931">
    <property type="entry name" value="PRK12288.1"/>
    <property type="match status" value="1"/>
</dbReference>
<keyword evidence="3 7" id="KW-0378">Hydrolase</keyword>
<evidence type="ECO:0000259" key="5">
    <source>
        <dbReference type="PROSITE" id="PS50936"/>
    </source>
</evidence>
<keyword evidence="3" id="KW-0963">Cytoplasm</keyword>
<comment type="caution">
    <text evidence="7">The sequence shown here is derived from an EMBL/GenBank/DDBJ whole genome shotgun (WGS) entry which is preliminary data.</text>
</comment>
<organism evidence="7 8">
    <name type="scientific">Litorivivens lipolytica</name>
    <dbReference type="NCBI Taxonomy" id="1524264"/>
    <lineage>
        <taxon>Bacteria</taxon>
        <taxon>Pseudomonadati</taxon>
        <taxon>Pseudomonadota</taxon>
        <taxon>Gammaproteobacteria</taxon>
        <taxon>Litorivivens</taxon>
    </lineage>
</organism>
<dbReference type="AlphaFoldDB" id="A0A7W4W6S8"/>
<keyword evidence="1 3" id="KW-0547">Nucleotide-binding</keyword>
<feature type="compositionally biased region" description="Basic residues" evidence="4">
    <location>
        <begin position="1"/>
        <end position="23"/>
    </location>
</feature>
<dbReference type="GO" id="GO:0003924">
    <property type="term" value="F:GTPase activity"/>
    <property type="evidence" value="ECO:0007669"/>
    <property type="project" value="UniProtKB-UniRule"/>
</dbReference>
<feature type="domain" description="CP-type G" evidence="6">
    <location>
        <begin position="97"/>
        <end position="262"/>
    </location>
</feature>
<dbReference type="Proteomes" id="UP000537130">
    <property type="component" value="Unassembled WGS sequence"/>
</dbReference>
<feature type="region of interest" description="Disordered" evidence="4">
    <location>
        <begin position="1"/>
        <end position="35"/>
    </location>
</feature>
<dbReference type="NCBIfam" id="TIGR00157">
    <property type="entry name" value="ribosome small subunit-dependent GTPase A"/>
    <property type="match status" value="1"/>
</dbReference>
<dbReference type="Pfam" id="PF03193">
    <property type="entry name" value="RsgA_GTPase"/>
    <property type="match status" value="1"/>
</dbReference>
<dbReference type="Gene3D" id="1.10.40.50">
    <property type="entry name" value="Probable gtpase engc, domain 3"/>
    <property type="match status" value="1"/>
</dbReference>
<keyword evidence="3" id="KW-0690">Ribosome biogenesis</keyword>
<dbReference type="PANTHER" id="PTHR32120">
    <property type="entry name" value="SMALL RIBOSOMAL SUBUNIT BIOGENESIS GTPASE RSGA"/>
    <property type="match status" value="1"/>
</dbReference>
<comment type="function">
    <text evidence="3">One of several proteins that assist in the late maturation steps of the functional core of the 30S ribosomal subunit. Helps release RbfA from mature subunits. May play a role in the assembly of ribosomal proteins into the subunit. Circularly permuted GTPase that catalyzes slow GTP hydrolysis, GTPase activity is stimulated by the 30S ribosomal subunit.</text>
</comment>
<evidence type="ECO:0000256" key="2">
    <source>
        <dbReference type="ARBA" id="ARBA00023134"/>
    </source>
</evidence>
<dbReference type="InterPro" id="IPR004881">
    <property type="entry name" value="Ribosome_biogen_GTPase_RsgA"/>
</dbReference>
<evidence type="ECO:0000256" key="4">
    <source>
        <dbReference type="SAM" id="MobiDB-lite"/>
    </source>
</evidence>
<feature type="binding site" evidence="3">
    <location>
        <position position="291"/>
    </location>
    <ligand>
        <name>Zn(2+)</name>
        <dbReference type="ChEBI" id="CHEBI:29105"/>
    </ligand>
</feature>
<feature type="binding site" evidence="3">
    <location>
        <position position="299"/>
    </location>
    <ligand>
        <name>Zn(2+)</name>
        <dbReference type="ChEBI" id="CHEBI:29105"/>
    </ligand>
</feature>
<dbReference type="RefSeq" id="WP_183411317.1">
    <property type="nucleotide sequence ID" value="NZ_JACHWY010000003.1"/>
</dbReference>
<dbReference type="HAMAP" id="MF_01820">
    <property type="entry name" value="GTPase_RsgA"/>
    <property type="match status" value="1"/>
</dbReference>
<dbReference type="PANTHER" id="PTHR32120:SF11">
    <property type="entry name" value="SMALL RIBOSOMAL SUBUNIT BIOGENESIS GTPASE RSGA 1, MITOCHONDRIAL-RELATED"/>
    <property type="match status" value="1"/>
</dbReference>
<dbReference type="InterPro" id="IPR010914">
    <property type="entry name" value="RsgA_GTPase_dom"/>
</dbReference>
<dbReference type="Gene3D" id="3.40.50.300">
    <property type="entry name" value="P-loop containing nucleotide triphosphate hydrolases"/>
    <property type="match status" value="1"/>
</dbReference>
<comment type="similarity">
    <text evidence="3">Belongs to the TRAFAC class YlqF/YawG GTPase family. RsgA subfamily.</text>
</comment>
<keyword evidence="3" id="KW-0479">Metal-binding</keyword>
<comment type="subcellular location">
    <subcellularLocation>
        <location evidence="3">Cytoplasm</location>
    </subcellularLocation>
</comment>
<dbReference type="InterPro" id="IPR030378">
    <property type="entry name" value="G_CP_dom"/>
</dbReference>